<dbReference type="InterPro" id="IPR013783">
    <property type="entry name" value="Ig-like_fold"/>
</dbReference>
<dbReference type="PROSITE" id="PS50835">
    <property type="entry name" value="IG_LIKE"/>
    <property type="match status" value="1"/>
</dbReference>
<dbReference type="RefSeq" id="XP_018086864.1">
    <property type="nucleotide sequence ID" value="XM_018231375.2"/>
</dbReference>
<protein>
    <submittedName>
        <fullName evidence="7">Uncharacterized protein LOC108699358 isoform X1</fullName>
    </submittedName>
</protein>
<feature type="chain" id="PRO_5035196768" evidence="4">
    <location>
        <begin position="24"/>
        <end position="255"/>
    </location>
</feature>
<gene>
    <name evidence="7" type="primary">LOC108699358</name>
</gene>
<feature type="domain" description="Ig-like" evidence="5">
    <location>
        <begin position="127"/>
        <end position="205"/>
    </location>
</feature>
<accession>A0A8J0TLF9</accession>
<proteinExistence type="predicted"/>
<dbReference type="KEGG" id="xla:108699358"/>
<feature type="signal peptide" evidence="4">
    <location>
        <begin position="1"/>
        <end position="23"/>
    </location>
</feature>
<feature type="transmembrane region" description="Helical" evidence="3">
    <location>
        <begin position="217"/>
        <end position="239"/>
    </location>
</feature>
<evidence type="ECO:0000256" key="4">
    <source>
        <dbReference type="SAM" id="SignalP"/>
    </source>
</evidence>
<dbReference type="InterPro" id="IPR007110">
    <property type="entry name" value="Ig-like_dom"/>
</dbReference>
<keyword evidence="1 4" id="KW-0732">Signal</keyword>
<name>A0A8J0TLF9_XENLA</name>
<dbReference type="InterPro" id="IPR036179">
    <property type="entry name" value="Ig-like_dom_sf"/>
</dbReference>
<organism evidence="6 7">
    <name type="scientific">Xenopus laevis</name>
    <name type="common">African clawed frog</name>
    <dbReference type="NCBI Taxonomy" id="8355"/>
    <lineage>
        <taxon>Eukaryota</taxon>
        <taxon>Metazoa</taxon>
        <taxon>Chordata</taxon>
        <taxon>Craniata</taxon>
        <taxon>Vertebrata</taxon>
        <taxon>Euteleostomi</taxon>
        <taxon>Amphibia</taxon>
        <taxon>Batrachia</taxon>
        <taxon>Anura</taxon>
        <taxon>Pipoidea</taxon>
        <taxon>Pipidae</taxon>
        <taxon>Xenopodinae</taxon>
        <taxon>Xenopus</taxon>
        <taxon>Xenopus</taxon>
    </lineage>
</organism>
<reference evidence="7" key="1">
    <citation type="submission" date="2025-08" db="UniProtKB">
        <authorList>
            <consortium name="RefSeq"/>
        </authorList>
    </citation>
    <scope>IDENTIFICATION</scope>
    <source>
        <strain evidence="7">J_2021</strain>
        <tissue evidence="7">Erythrocytes</tissue>
    </source>
</reference>
<dbReference type="Gene3D" id="2.60.40.10">
    <property type="entry name" value="Immunoglobulins"/>
    <property type="match status" value="1"/>
</dbReference>
<keyword evidence="3" id="KW-0812">Transmembrane</keyword>
<keyword evidence="2" id="KW-0325">Glycoprotein</keyword>
<dbReference type="Proteomes" id="UP000186698">
    <property type="component" value="Chromosome 8L"/>
</dbReference>
<dbReference type="OrthoDB" id="9908897at2759"/>
<dbReference type="AlphaFoldDB" id="A0A8J0TLF9"/>
<evidence type="ECO:0000256" key="2">
    <source>
        <dbReference type="ARBA" id="ARBA00023180"/>
    </source>
</evidence>
<keyword evidence="3" id="KW-1133">Transmembrane helix</keyword>
<evidence type="ECO:0000313" key="7">
    <source>
        <dbReference type="RefSeq" id="XP_018086864.1"/>
    </source>
</evidence>
<keyword evidence="3" id="KW-0472">Membrane</keyword>
<dbReference type="PANTHER" id="PTHR44427">
    <property type="entry name" value="CARCINOEMBRYONIC ANTIGEN-RELATED CELL ADHESION MOLECULE 19"/>
    <property type="match status" value="1"/>
</dbReference>
<dbReference type="SUPFAM" id="SSF48726">
    <property type="entry name" value="Immunoglobulin"/>
    <property type="match status" value="1"/>
</dbReference>
<evidence type="ECO:0000313" key="6">
    <source>
        <dbReference type="Proteomes" id="UP000186698"/>
    </source>
</evidence>
<evidence type="ECO:0000256" key="1">
    <source>
        <dbReference type="ARBA" id="ARBA00022729"/>
    </source>
</evidence>
<evidence type="ECO:0000259" key="5">
    <source>
        <dbReference type="PROSITE" id="PS50835"/>
    </source>
</evidence>
<dbReference type="PANTHER" id="PTHR44427:SF5">
    <property type="entry name" value="V-SET AND IMMUNOGLOBULIN DOMAIN-CONTAINING PROTEIN 10-LIKE"/>
    <property type="match status" value="1"/>
</dbReference>
<dbReference type="GeneID" id="108699358"/>
<evidence type="ECO:0000256" key="3">
    <source>
        <dbReference type="SAM" id="Phobius"/>
    </source>
</evidence>
<keyword evidence="6" id="KW-1185">Reference proteome</keyword>
<sequence length="255" mass="27711">MDNPPKPIALLFGTVFLWTPICGSVKSNTLQVAVSSDIELCGLTCAQYGIYTLDRLPDVPILDFACADASYKIYGAYRERLLLNVSSGCCTIRAAQKNDRSEYELKFMGMDKKLRLVQRTQCWIMEPVSVTNITTNRSGENVSLRVSYSGEETTVLWTWNGGALPERHQLSDSNKTLTVPSTDTGTFTVLVSNPVSHTSTHYNLTLPDAEFASRSHAVAAAMIIAAVSLAFAAAIFICCQTARTSGPGGTIIHTT</sequence>
<dbReference type="InterPro" id="IPR050831">
    <property type="entry name" value="CEA_cell_adhesion"/>
</dbReference>